<proteinExistence type="predicted"/>
<organism evidence="2">
    <name type="scientific">marine sediment metagenome</name>
    <dbReference type="NCBI Taxonomy" id="412755"/>
    <lineage>
        <taxon>unclassified sequences</taxon>
        <taxon>metagenomes</taxon>
        <taxon>ecological metagenomes</taxon>
    </lineage>
</organism>
<evidence type="ECO:0008006" key="3">
    <source>
        <dbReference type="Google" id="ProtNLM"/>
    </source>
</evidence>
<keyword evidence="1" id="KW-0472">Membrane</keyword>
<keyword evidence="1" id="KW-0812">Transmembrane</keyword>
<gene>
    <name evidence="2" type="ORF">LCGC14_1188440</name>
</gene>
<dbReference type="EMBL" id="LAZR01006010">
    <property type="protein sequence ID" value="KKM95414.1"/>
    <property type="molecule type" value="Genomic_DNA"/>
</dbReference>
<feature type="transmembrane region" description="Helical" evidence="1">
    <location>
        <begin position="63"/>
        <end position="87"/>
    </location>
</feature>
<reference evidence="2" key="1">
    <citation type="journal article" date="2015" name="Nature">
        <title>Complex archaea that bridge the gap between prokaryotes and eukaryotes.</title>
        <authorList>
            <person name="Spang A."/>
            <person name="Saw J.H."/>
            <person name="Jorgensen S.L."/>
            <person name="Zaremba-Niedzwiedzka K."/>
            <person name="Martijn J."/>
            <person name="Lind A.E."/>
            <person name="van Eijk R."/>
            <person name="Schleper C."/>
            <person name="Guy L."/>
            <person name="Ettema T.J."/>
        </authorList>
    </citation>
    <scope>NUCLEOTIDE SEQUENCE</scope>
</reference>
<feature type="transmembrane region" description="Helical" evidence="1">
    <location>
        <begin position="249"/>
        <end position="269"/>
    </location>
</feature>
<sequence length="273" mass="31764">MKFIHRIYIKVKPILHTISFNLTLHMKIFIVFLVVIFFQFFFFSYFVYYFFPNNALPRSIISYYIKTTGMLYLILIFAASSFFSGIICSEFKNKTGFTVLPLISRNKLILGKYIANLIFVIGLAAVYYLLMILLGYNFYGEPVIFRVITSFGFCVLYIIALSSIITFLSSFMPSSASIIILFVFFSFFVDRIIYINFIEITSIEPLYSLSYLYNIIPAILYPSFPEFRYSVVSTGNSSYTNWTYPNVEGALAALIIYSMVFFTLVFPLFKRRK</sequence>
<comment type="caution">
    <text evidence="2">The sequence shown here is derived from an EMBL/GenBank/DDBJ whole genome shotgun (WGS) entry which is preliminary data.</text>
</comment>
<evidence type="ECO:0000313" key="2">
    <source>
        <dbReference type="EMBL" id="KKM95414.1"/>
    </source>
</evidence>
<feature type="transmembrane region" description="Helical" evidence="1">
    <location>
        <begin position="113"/>
        <end position="136"/>
    </location>
</feature>
<feature type="transmembrane region" description="Helical" evidence="1">
    <location>
        <begin position="28"/>
        <end position="51"/>
    </location>
</feature>
<evidence type="ECO:0000256" key="1">
    <source>
        <dbReference type="SAM" id="Phobius"/>
    </source>
</evidence>
<dbReference type="AlphaFoldDB" id="A0A0F9LK73"/>
<keyword evidence="1" id="KW-1133">Transmembrane helix</keyword>
<feature type="transmembrane region" description="Helical" evidence="1">
    <location>
        <begin position="206"/>
        <end position="224"/>
    </location>
</feature>
<feature type="transmembrane region" description="Helical" evidence="1">
    <location>
        <begin position="143"/>
        <end position="168"/>
    </location>
</feature>
<protein>
    <recommendedName>
        <fullName evidence="3">ABC-2 type transporter domain-containing protein</fullName>
    </recommendedName>
</protein>
<feature type="transmembrane region" description="Helical" evidence="1">
    <location>
        <begin position="174"/>
        <end position="194"/>
    </location>
</feature>
<accession>A0A0F9LK73</accession>
<name>A0A0F9LK73_9ZZZZ</name>